<sequence length="103" mass="11547">MDPRPNSIVKSWIFLTLSPTLRKRMISTNPASAKAAWDTIETIFQENKRTRTVALKGELRVIQMGDDTPELYIPPKIDSSITLLPSLASTMDDGRFCHLCING</sequence>
<keyword evidence="2" id="KW-1185">Reference proteome</keyword>
<evidence type="ECO:0000313" key="1">
    <source>
        <dbReference type="EMBL" id="GJT30485.1"/>
    </source>
</evidence>
<dbReference type="Proteomes" id="UP001151760">
    <property type="component" value="Unassembled WGS sequence"/>
</dbReference>
<name>A0ABQ5CTT7_9ASTR</name>
<comment type="caution">
    <text evidence="1">The sequence shown here is derived from an EMBL/GenBank/DDBJ whole genome shotgun (WGS) entry which is preliminary data.</text>
</comment>
<protein>
    <submittedName>
        <fullName evidence="1">Uncharacterized protein</fullName>
    </submittedName>
</protein>
<evidence type="ECO:0000313" key="2">
    <source>
        <dbReference type="Proteomes" id="UP001151760"/>
    </source>
</evidence>
<reference evidence="1" key="2">
    <citation type="submission" date="2022-01" db="EMBL/GenBank/DDBJ databases">
        <authorList>
            <person name="Yamashiro T."/>
            <person name="Shiraishi A."/>
            <person name="Satake H."/>
            <person name="Nakayama K."/>
        </authorList>
    </citation>
    <scope>NUCLEOTIDE SEQUENCE</scope>
</reference>
<gene>
    <name evidence="1" type="ORF">Tco_0910760</name>
</gene>
<accession>A0ABQ5CTT7</accession>
<reference evidence="1" key="1">
    <citation type="journal article" date="2022" name="Int. J. Mol. Sci.">
        <title>Draft Genome of Tanacetum Coccineum: Genomic Comparison of Closely Related Tanacetum-Family Plants.</title>
        <authorList>
            <person name="Yamashiro T."/>
            <person name="Shiraishi A."/>
            <person name="Nakayama K."/>
            <person name="Satake H."/>
        </authorList>
    </citation>
    <scope>NUCLEOTIDE SEQUENCE</scope>
</reference>
<organism evidence="1 2">
    <name type="scientific">Tanacetum coccineum</name>
    <dbReference type="NCBI Taxonomy" id="301880"/>
    <lineage>
        <taxon>Eukaryota</taxon>
        <taxon>Viridiplantae</taxon>
        <taxon>Streptophyta</taxon>
        <taxon>Embryophyta</taxon>
        <taxon>Tracheophyta</taxon>
        <taxon>Spermatophyta</taxon>
        <taxon>Magnoliopsida</taxon>
        <taxon>eudicotyledons</taxon>
        <taxon>Gunneridae</taxon>
        <taxon>Pentapetalae</taxon>
        <taxon>asterids</taxon>
        <taxon>campanulids</taxon>
        <taxon>Asterales</taxon>
        <taxon>Asteraceae</taxon>
        <taxon>Asteroideae</taxon>
        <taxon>Anthemideae</taxon>
        <taxon>Anthemidinae</taxon>
        <taxon>Tanacetum</taxon>
    </lineage>
</organism>
<proteinExistence type="predicted"/>
<dbReference type="EMBL" id="BQNB010014629">
    <property type="protein sequence ID" value="GJT30485.1"/>
    <property type="molecule type" value="Genomic_DNA"/>
</dbReference>